<keyword evidence="3 4" id="KW-0732">Signal</keyword>
<dbReference type="Proteomes" id="UP000640333">
    <property type="component" value="Unassembled WGS sequence"/>
</dbReference>
<evidence type="ECO:0000256" key="4">
    <source>
        <dbReference type="SAM" id="SignalP"/>
    </source>
</evidence>
<proteinExistence type="inferred from homology"/>
<dbReference type="PANTHER" id="PTHR33376:SF7">
    <property type="entry name" value="C4-DICARBOXYLATE-BINDING PROTEIN DCTB"/>
    <property type="match status" value="1"/>
</dbReference>
<dbReference type="Pfam" id="PF03480">
    <property type="entry name" value="DctP"/>
    <property type="match status" value="1"/>
</dbReference>
<dbReference type="RefSeq" id="WP_193953025.1">
    <property type="nucleotide sequence ID" value="NZ_JADEYS010000008.1"/>
</dbReference>
<dbReference type="Gene3D" id="3.40.190.170">
    <property type="entry name" value="Bacterial extracellular solute-binding protein, family 7"/>
    <property type="match status" value="1"/>
</dbReference>
<evidence type="ECO:0000256" key="1">
    <source>
        <dbReference type="ARBA" id="ARBA00009023"/>
    </source>
</evidence>
<gene>
    <name evidence="5" type="primary">dctP</name>
    <name evidence="5" type="ORF">IOQ59_09375</name>
</gene>
<dbReference type="GO" id="GO:0055085">
    <property type="term" value="P:transmembrane transport"/>
    <property type="evidence" value="ECO:0007669"/>
    <property type="project" value="InterPro"/>
</dbReference>
<comment type="similarity">
    <text evidence="1">Belongs to the bacterial solute-binding protein 7 family.</text>
</comment>
<organism evidence="5 6">
    <name type="scientific">Pontibacterium sinense</name>
    <dbReference type="NCBI Taxonomy" id="2781979"/>
    <lineage>
        <taxon>Bacteria</taxon>
        <taxon>Pseudomonadati</taxon>
        <taxon>Pseudomonadota</taxon>
        <taxon>Gammaproteobacteria</taxon>
        <taxon>Oceanospirillales</taxon>
        <taxon>Oceanospirillaceae</taxon>
        <taxon>Pontibacterium</taxon>
    </lineage>
</organism>
<accession>A0A8J7FJR4</accession>
<evidence type="ECO:0000313" key="5">
    <source>
        <dbReference type="EMBL" id="MBE9397468.1"/>
    </source>
</evidence>
<sequence length="341" mass="37487">MLKQLSFKKPALGIATALTMTASMLTAPVTQAAEEVVFAHAMSKEHIFNPIADQFLAALEQKAPGAFDVKYHPGGDLGDWTSQFEQTIAGEIGMTMTFPATDFDPRLNIASLGLVASNWEEATRVYGPGGSLVSTYEEIYAGLNMKLLAILPVDFAGIAIRKGEGKVPVNFPEDAAGIKVRVPPTQIAIKRFEYLGFNPVPMPFSELYTALQLGSVDGRTFGPPSEIWQMRDVLETYVFSRDFFEQGAFVVNMDWWNSLDASEQKALQASADDASKWAWKEAESISEGLIADIKAFGIDVVELTPEQNAKMGQIIRDKEWTWIESTVGKPLVDRIRTATAH</sequence>
<comment type="caution">
    <text evidence="5">The sequence shown here is derived from an EMBL/GenBank/DDBJ whole genome shotgun (WGS) entry which is preliminary data.</text>
</comment>
<evidence type="ECO:0000256" key="2">
    <source>
        <dbReference type="ARBA" id="ARBA00022448"/>
    </source>
</evidence>
<dbReference type="NCBIfam" id="NF037995">
    <property type="entry name" value="TRAP_S1"/>
    <property type="match status" value="1"/>
</dbReference>
<dbReference type="PANTHER" id="PTHR33376">
    <property type="match status" value="1"/>
</dbReference>
<dbReference type="EMBL" id="JADEYS010000008">
    <property type="protein sequence ID" value="MBE9397468.1"/>
    <property type="molecule type" value="Genomic_DNA"/>
</dbReference>
<dbReference type="InterPro" id="IPR018389">
    <property type="entry name" value="DctP_fam"/>
</dbReference>
<dbReference type="InterPro" id="IPR038404">
    <property type="entry name" value="TRAP_DctP_sf"/>
</dbReference>
<keyword evidence="2" id="KW-0813">Transport</keyword>
<reference evidence="5" key="1">
    <citation type="submission" date="2020-10" db="EMBL/GenBank/DDBJ databases">
        <title>Bacterium isolated from coastal waters sediment.</title>
        <authorList>
            <person name="Chen R.-J."/>
            <person name="Lu D.-C."/>
            <person name="Zhu K.-L."/>
            <person name="Du Z.-J."/>
        </authorList>
    </citation>
    <scope>NUCLEOTIDE SEQUENCE</scope>
    <source>
        <strain evidence="5">N1Y112</strain>
    </source>
</reference>
<name>A0A8J7FJR4_9GAMM</name>
<evidence type="ECO:0000256" key="3">
    <source>
        <dbReference type="ARBA" id="ARBA00022729"/>
    </source>
</evidence>
<evidence type="ECO:0000313" key="6">
    <source>
        <dbReference type="Proteomes" id="UP000640333"/>
    </source>
</evidence>
<feature type="signal peptide" evidence="4">
    <location>
        <begin position="1"/>
        <end position="32"/>
    </location>
</feature>
<dbReference type="AlphaFoldDB" id="A0A8J7FJR4"/>
<protein>
    <submittedName>
        <fullName evidence="5">TRAP transporter substrate-binding protein DctP</fullName>
    </submittedName>
</protein>
<feature type="chain" id="PRO_5035180650" evidence="4">
    <location>
        <begin position="33"/>
        <end position="341"/>
    </location>
</feature>
<keyword evidence="6" id="KW-1185">Reference proteome</keyword>